<dbReference type="EMBL" id="BPRA01000010">
    <property type="protein sequence ID" value="GJE55894.1"/>
    <property type="molecule type" value="Genomic_DNA"/>
</dbReference>
<protein>
    <submittedName>
        <fullName evidence="2">Uncharacterized protein</fullName>
    </submittedName>
</protein>
<name>A0ABQ4TNL2_9HYPH</name>
<evidence type="ECO:0000256" key="1">
    <source>
        <dbReference type="SAM" id="SignalP"/>
    </source>
</evidence>
<keyword evidence="3" id="KW-1185">Reference proteome</keyword>
<gene>
    <name evidence="2" type="ORF">EKPJFOCH_2391</name>
</gene>
<reference evidence="2" key="1">
    <citation type="journal article" date="2021" name="Front. Microbiol.">
        <title>Comprehensive Comparative Genomics and Phenotyping of Methylobacterium Species.</title>
        <authorList>
            <person name="Alessa O."/>
            <person name="Ogura Y."/>
            <person name="Fujitani Y."/>
            <person name="Takami H."/>
            <person name="Hayashi T."/>
            <person name="Sahin N."/>
            <person name="Tani A."/>
        </authorList>
    </citation>
    <scope>NUCLEOTIDE SEQUENCE</scope>
    <source>
        <strain evidence="2">DSM 23674</strain>
    </source>
</reference>
<dbReference type="RefSeq" id="WP_147819157.1">
    <property type="nucleotide sequence ID" value="NZ_BPRA01000010.1"/>
</dbReference>
<evidence type="ECO:0000313" key="2">
    <source>
        <dbReference type="EMBL" id="GJE55894.1"/>
    </source>
</evidence>
<keyword evidence="1" id="KW-0732">Signal</keyword>
<comment type="caution">
    <text evidence="2">The sequence shown here is derived from an EMBL/GenBank/DDBJ whole genome shotgun (WGS) entry which is preliminary data.</text>
</comment>
<organism evidence="2 3">
    <name type="scientific">Methylobacterium thuringiense</name>
    <dbReference type="NCBI Taxonomy" id="1003091"/>
    <lineage>
        <taxon>Bacteria</taxon>
        <taxon>Pseudomonadati</taxon>
        <taxon>Pseudomonadota</taxon>
        <taxon>Alphaproteobacteria</taxon>
        <taxon>Hyphomicrobiales</taxon>
        <taxon>Methylobacteriaceae</taxon>
        <taxon>Methylobacterium</taxon>
    </lineage>
</organism>
<evidence type="ECO:0000313" key="3">
    <source>
        <dbReference type="Proteomes" id="UP001055101"/>
    </source>
</evidence>
<feature type="chain" id="PRO_5045716250" evidence="1">
    <location>
        <begin position="36"/>
        <end position="85"/>
    </location>
</feature>
<sequence length="85" mass="8780">MMRASIPGPMRPAGMAAIAVTLLLAGLAAPGPAGAKPLAQPAVTEAAKLKDIKLQGEKAQRTAEARQRLWDRKMKAVSGSICNGC</sequence>
<reference evidence="2" key="2">
    <citation type="submission" date="2021-08" db="EMBL/GenBank/DDBJ databases">
        <authorList>
            <person name="Tani A."/>
            <person name="Ola A."/>
            <person name="Ogura Y."/>
            <person name="Katsura K."/>
            <person name="Hayashi T."/>
        </authorList>
    </citation>
    <scope>NUCLEOTIDE SEQUENCE</scope>
    <source>
        <strain evidence="2">DSM 23674</strain>
    </source>
</reference>
<accession>A0ABQ4TNL2</accession>
<proteinExistence type="predicted"/>
<dbReference type="Proteomes" id="UP001055101">
    <property type="component" value="Unassembled WGS sequence"/>
</dbReference>
<feature type="signal peptide" evidence="1">
    <location>
        <begin position="1"/>
        <end position="35"/>
    </location>
</feature>